<proteinExistence type="inferred from homology"/>
<evidence type="ECO:0000313" key="8">
    <source>
        <dbReference type="Proteomes" id="UP000196368"/>
    </source>
</evidence>
<sequence>MPNPKKKHTRSRRDMRRSHNSGVELPQLVACPNCKSPRLPHNVCPTCGFYKDRVVVAQKTKAEATEEAK</sequence>
<dbReference type="InterPro" id="IPR044957">
    <property type="entry name" value="Ribosomal_bL32_bact"/>
</dbReference>
<evidence type="ECO:0000256" key="3">
    <source>
        <dbReference type="ARBA" id="ARBA00023274"/>
    </source>
</evidence>
<evidence type="ECO:0000313" key="7">
    <source>
        <dbReference type="EMBL" id="OUO56884.1"/>
    </source>
</evidence>
<keyword evidence="8" id="KW-1185">Reference proteome</keyword>
<dbReference type="PANTHER" id="PTHR35534">
    <property type="entry name" value="50S RIBOSOMAL PROTEIN L32"/>
    <property type="match status" value="1"/>
</dbReference>
<dbReference type="Proteomes" id="UP000196368">
    <property type="component" value="Unassembled WGS sequence"/>
</dbReference>
<comment type="caution">
    <text evidence="7">The sequence shown here is derived from an EMBL/GenBank/DDBJ whole genome shotgun (WGS) entry which is preliminary data.</text>
</comment>
<dbReference type="NCBIfam" id="TIGR01031">
    <property type="entry name" value="rpmF_bact"/>
    <property type="match status" value="1"/>
</dbReference>
<dbReference type="EMBL" id="NFJD01000002">
    <property type="protein sequence ID" value="OUO56884.1"/>
    <property type="molecule type" value="Genomic_DNA"/>
</dbReference>
<feature type="region of interest" description="Disordered" evidence="6">
    <location>
        <begin position="1"/>
        <end position="23"/>
    </location>
</feature>
<evidence type="ECO:0000256" key="1">
    <source>
        <dbReference type="ARBA" id="ARBA00008560"/>
    </source>
</evidence>
<dbReference type="AlphaFoldDB" id="A0A1Y4DCK1"/>
<gene>
    <name evidence="5" type="primary">rpmF</name>
    <name evidence="7" type="ORF">B5F75_03300</name>
</gene>
<name>A0A1Y4DCK1_9BACT</name>
<dbReference type="RefSeq" id="WP_087287913.1">
    <property type="nucleotide sequence ID" value="NZ_NFJD01000002.1"/>
</dbReference>
<dbReference type="GO" id="GO:0006412">
    <property type="term" value="P:translation"/>
    <property type="evidence" value="ECO:0007669"/>
    <property type="project" value="UniProtKB-UniRule"/>
</dbReference>
<dbReference type="GO" id="GO:0015934">
    <property type="term" value="C:large ribosomal subunit"/>
    <property type="evidence" value="ECO:0007669"/>
    <property type="project" value="InterPro"/>
</dbReference>
<evidence type="ECO:0000256" key="4">
    <source>
        <dbReference type="ARBA" id="ARBA00035178"/>
    </source>
</evidence>
<dbReference type="GO" id="GO:0003735">
    <property type="term" value="F:structural constituent of ribosome"/>
    <property type="evidence" value="ECO:0007669"/>
    <property type="project" value="InterPro"/>
</dbReference>
<dbReference type="SUPFAM" id="SSF57829">
    <property type="entry name" value="Zn-binding ribosomal proteins"/>
    <property type="match status" value="1"/>
</dbReference>
<dbReference type="OrthoDB" id="9812874at2"/>
<keyword evidence="2 5" id="KW-0689">Ribosomal protein</keyword>
<dbReference type="InterPro" id="IPR002677">
    <property type="entry name" value="Ribosomal_bL32"/>
</dbReference>
<accession>A0A1Y4DCK1</accession>
<evidence type="ECO:0000256" key="6">
    <source>
        <dbReference type="SAM" id="MobiDB-lite"/>
    </source>
</evidence>
<dbReference type="InterPro" id="IPR011332">
    <property type="entry name" value="Ribosomal_zn-bd"/>
</dbReference>
<keyword evidence="3 5" id="KW-0687">Ribonucleoprotein</keyword>
<evidence type="ECO:0000256" key="5">
    <source>
        <dbReference type="HAMAP-Rule" id="MF_00340"/>
    </source>
</evidence>
<protein>
    <recommendedName>
        <fullName evidence="4 5">Large ribosomal subunit protein bL32</fullName>
    </recommendedName>
</protein>
<feature type="compositionally biased region" description="Basic residues" evidence="6">
    <location>
        <begin position="1"/>
        <end position="19"/>
    </location>
</feature>
<reference evidence="8" key="1">
    <citation type="submission" date="2017-04" db="EMBL/GenBank/DDBJ databases">
        <title>Function of individual gut microbiota members based on whole genome sequencing of pure cultures obtained from chicken caecum.</title>
        <authorList>
            <person name="Medvecky M."/>
            <person name="Cejkova D."/>
            <person name="Polansky O."/>
            <person name="Karasova D."/>
            <person name="Kubasova T."/>
            <person name="Cizek A."/>
            <person name="Rychlik I."/>
        </authorList>
    </citation>
    <scope>NUCLEOTIDE SEQUENCE [LARGE SCALE GENOMIC DNA]</scope>
    <source>
        <strain evidence="8">An273</strain>
    </source>
</reference>
<organism evidence="7 8">
    <name type="scientific">Candidatus Avelusimicrobium gallicola</name>
    <dbReference type="NCBI Taxonomy" id="2562704"/>
    <lineage>
        <taxon>Bacteria</taxon>
        <taxon>Pseudomonadati</taxon>
        <taxon>Elusimicrobiota</taxon>
        <taxon>Elusimicrobia</taxon>
        <taxon>Elusimicrobiales</taxon>
        <taxon>Elusimicrobiaceae</taxon>
        <taxon>Candidatus Avelusimicrobium</taxon>
    </lineage>
</organism>
<dbReference type="HAMAP" id="MF_00340">
    <property type="entry name" value="Ribosomal_bL32"/>
    <property type="match status" value="1"/>
</dbReference>
<evidence type="ECO:0000256" key="2">
    <source>
        <dbReference type="ARBA" id="ARBA00022980"/>
    </source>
</evidence>
<dbReference type="Pfam" id="PF01783">
    <property type="entry name" value="Ribosomal_L32p"/>
    <property type="match status" value="1"/>
</dbReference>
<comment type="similarity">
    <text evidence="1 5">Belongs to the bacterial ribosomal protein bL32 family.</text>
</comment>
<dbReference type="PANTHER" id="PTHR35534:SF1">
    <property type="entry name" value="LARGE RIBOSOMAL SUBUNIT PROTEIN BL32"/>
    <property type="match status" value="1"/>
</dbReference>